<feature type="binding site" evidence="12">
    <location>
        <position position="255"/>
    </location>
    <ligand>
        <name>L-histidine</name>
        <dbReference type="ChEBI" id="CHEBI:57595"/>
    </ligand>
</feature>
<dbReference type="InterPro" id="IPR015807">
    <property type="entry name" value="His-tRNA-ligase"/>
</dbReference>
<gene>
    <name evidence="11" type="primary">hisS</name>
    <name evidence="14" type="ORF">SAMN06264868_11310</name>
</gene>
<dbReference type="PANTHER" id="PTHR43707">
    <property type="entry name" value="HISTIDYL-TRNA SYNTHETASE"/>
    <property type="match status" value="1"/>
</dbReference>
<keyword evidence="4 11" id="KW-0963">Cytoplasm</keyword>
<evidence type="ECO:0000256" key="8">
    <source>
        <dbReference type="ARBA" id="ARBA00022917"/>
    </source>
</evidence>
<keyword evidence="15" id="KW-1185">Reference proteome</keyword>
<dbReference type="GO" id="GO:0005737">
    <property type="term" value="C:cytoplasm"/>
    <property type="evidence" value="ECO:0007669"/>
    <property type="project" value="UniProtKB-SubCell"/>
</dbReference>
<dbReference type="Gene3D" id="3.30.930.10">
    <property type="entry name" value="Bira Bifunctional Protein, Domain 2"/>
    <property type="match status" value="1"/>
</dbReference>
<keyword evidence="8 11" id="KW-0648">Protein biosynthesis</keyword>
<keyword evidence="9 11" id="KW-0030">Aminoacyl-tRNA synthetase</keyword>
<proteinExistence type="inferred from homology"/>
<dbReference type="PROSITE" id="PS50862">
    <property type="entry name" value="AA_TRNA_LIGASE_II"/>
    <property type="match status" value="1"/>
</dbReference>
<dbReference type="Pfam" id="PF13393">
    <property type="entry name" value="tRNA-synt_His"/>
    <property type="match status" value="1"/>
</dbReference>
<dbReference type="CDD" id="cd00773">
    <property type="entry name" value="HisRS-like_core"/>
    <property type="match status" value="1"/>
</dbReference>
<evidence type="ECO:0000256" key="10">
    <source>
        <dbReference type="ARBA" id="ARBA00047639"/>
    </source>
</evidence>
<feature type="binding site" evidence="12">
    <location>
        <position position="111"/>
    </location>
    <ligand>
        <name>L-histidine</name>
        <dbReference type="ChEBI" id="CHEBI:57595"/>
    </ligand>
</feature>
<evidence type="ECO:0000256" key="4">
    <source>
        <dbReference type="ARBA" id="ARBA00022490"/>
    </source>
</evidence>
<keyword evidence="5 11" id="KW-0436">Ligase</keyword>
<sequence>MIQKVRGFQDIYGENAKKYRLVVDTAREIFAKYNFEEIILPYIEDISLFKRSVGEATDIVQKEMYDFVDKGGRHVALRPEGTASCVRAYIEEKMYQESGYKKLFYEGAMFRYERPQAGRYRQFHQIGAEIFGANSPIADAQLIKMADEILKKLKISVKLEINTLGDFESRKEYVENLKQYLQQNKEYLCETCKTRIERNPLRVLDCKVESCKEITKNAPVITDFLSENSLIRYERLKNYLKAMNIDFIENPRLVRGLDYYTDTVFEFVSDKIGAQGTVLAGGRYDNLVKQLGGPDTPAVGFAAGIERLMLLVEELPKEKDLIVIIPAHTDYSIEAIKLTDKLLEKNLRVELLLKEGSLKSMFKTADKLKAKYVILVEEHLRLKDMQTAEQKEYINVEDLVEAIVV</sequence>
<evidence type="ECO:0000256" key="11">
    <source>
        <dbReference type="HAMAP-Rule" id="MF_00127"/>
    </source>
</evidence>
<dbReference type="RefSeq" id="WP_265134783.1">
    <property type="nucleotide sequence ID" value="NZ_FXTX01000013.1"/>
</dbReference>
<dbReference type="SUPFAM" id="SSF55681">
    <property type="entry name" value="Class II aaRS and biotin synthetases"/>
    <property type="match status" value="1"/>
</dbReference>
<evidence type="ECO:0000259" key="13">
    <source>
        <dbReference type="PROSITE" id="PS50862"/>
    </source>
</evidence>
<dbReference type="EC" id="6.1.1.21" evidence="11"/>
<dbReference type="InterPro" id="IPR004516">
    <property type="entry name" value="HisRS/HisZ"/>
</dbReference>
<evidence type="ECO:0000313" key="15">
    <source>
        <dbReference type="Proteomes" id="UP001157947"/>
    </source>
</evidence>
<dbReference type="InterPro" id="IPR006195">
    <property type="entry name" value="aa-tRNA-synth_II"/>
</dbReference>
<dbReference type="Proteomes" id="UP001157947">
    <property type="component" value="Unassembled WGS sequence"/>
</dbReference>
<dbReference type="PANTHER" id="PTHR43707:SF1">
    <property type="entry name" value="HISTIDINE--TRNA LIGASE, MITOCHONDRIAL-RELATED"/>
    <property type="match status" value="1"/>
</dbReference>
<comment type="subunit">
    <text evidence="3 11">Homodimer.</text>
</comment>
<comment type="caution">
    <text evidence="14">The sequence shown here is derived from an EMBL/GenBank/DDBJ whole genome shotgun (WGS) entry which is preliminary data.</text>
</comment>
<dbReference type="Gene3D" id="3.40.50.800">
    <property type="entry name" value="Anticodon-binding domain"/>
    <property type="match status" value="1"/>
</dbReference>
<dbReference type="GO" id="GO:0005524">
    <property type="term" value="F:ATP binding"/>
    <property type="evidence" value="ECO:0007669"/>
    <property type="project" value="UniProtKB-UniRule"/>
</dbReference>
<keyword evidence="6 11" id="KW-0547">Nucleotide-binding</keyword>
<dbReference type="InterPro" id="IPR036621">
    <property type="entry name" value="Anticodon-bd_dom_sf"/>
</dbReference>
<feature type="binding site" evidence="12">
    <location>
        <begin position="80"/>
        <end position="82"/>
    </location>
    <ligand>
        <name>L-histidine</name>
        <dbReference type="ChEBI" id="CHEBI:57595"/>
    </ligand>
</feature>
<evidence type="ECO:0000256" key="1">
    <source>
        <dbReference type="ARBA" id="ARBA00004496"/>
    </source>
</evidence>
<evidence type="ECO:0000256" key="2">
    <source>
        <dbReference type="ARBA" id="ARBA00008226"/>
    </source>
</evidence>
<feature type="binding site" evidence="12">
    <location>
        <begin position="259"/>
        <end position="260"/>
    </location>
    <ligand>
        <name>L-histidine</name>
        <dbReference type="ChEBI" id="CHEBI:57595"/>
    </ligand>
</feature>
<dbReference type="InterPro" id="IPR045864">
    <property type="entry name" value="aa-tRNA-synth_II/BPL/LPL"/>
</dbReference>
<dbReference type="PIRSF" id="PIRSF001549">
    <property type="entry name" value="His-tRNA_synth"/>
    <property type="match status" value="1"/>
</dbReference>
<dbReference type="EMBL" id="FXTX01000013">
    <property type="protein sequence ID" value="SMP14814.1"/>
    <property type="molecule type" value="Genomic_DNA"/>
</dbReference>
<evidence type="ECO:0000256" key="7">
    <source>
        <dbReference type="ARBA" id="ARBA00022840"/>
    </source>
</evidence>
<dbReference type="HAMAP" id="MF_00127">
    <property type="entry name" value="His_tRNA_synth"/>
    <property type="match status" value="1"/>
</dbReference>
<dbReference type="FunFam" id="3.30.930.10:FF:000005">
    <property type="entry name" value="Histidine--tRNA ligase"/>
    <property type="match status" value="1"/>
</dbReference>
<organism evidence="14 15">
    <name type="scientific">Venenivibrio stagnispumantis</name>
    <dbReference type="NCBI Taxonomy" id="407998"/>
    <lineage>
        <taxon>Bacteria</taxon>
        <taxon>Pseudomonadati</taxon>
        <taxon>Aquificota</taxon>
        <taxon>Aquificia</taxon>
        <taxon>Aquificales</taxon>
        <taxon>Hydrogenothermaceae</taxon>
        <taxon>Venenivibrio</taxon>
    </lineage>
</organism>
<keyword evidence="7 11" id="KW-0067">ATP-binding</keyword>
<feature type="binding site" evidence="12">
    <location>
        <position position="129"/>
    </location>
    <ligand>
        <name>L-histidine</name>
        <dbReference type="ChEBI" id="CHEBI:57595"/>
    </ligand>
</feature>
<evidence type="ECO:0000313" key="14">
    <source>
        <dbReference type="EMBL" id="SMP14814.1"/>
    </source>
</evidence>
<feature type="domain" description="Aminoacyl-transfer RNA synthetases class-II family profile" evidence="13">
    <location>
        <begin position="1"/>
        <end position="326"/>
    </location>
</feature>
<evidence type="ECO:0000256" key="5">
    <source>
        <dbReference type="ARBA" id="ARBA00022598"/>
    </source>
</evidence>
<dbReference type="GO" id="GO:0004821">
    <property type="term" value="F:histidine-tRNA ligase activity"/>
    <property type="evidence" value="ECO:0007669"/>
    <property type="project" value="UniProtKB-UniRule"/>
</dbReference>
<name>A0AA45WMX7_9AQUI</name>
<accession>A0AA45WMX7</accession>
<comment type="subcellular location">
    <subcellularLocation>
        <location evidence="1 11">Cytoplasm</location>
    </subcellularLocation>
</comment>
<dbReference type="NCBIfam" id="TIGR00442">
    <property type="entry name" value="hisS"/>
    <property type="match status" value="1"/>
</dbReference>
<dbReference type="GO" id="GO:0006427">
    <property type="term" value="P:histidyl-tRNA aminoacylation"/>
    <property type="evidence" value="ECO:0007669"/>
    <property type="project" value="UniProtKB-UniRule"/>
</dbReference>
<protein>
    <recommendedName>
        <fullName evidence="11">Histidine--tRNA ligase</fullName>
        <ecNumber evidence="11">6.1.1.21</ecNumber>
    </recommendedName>
    <alternativeName>
        <fullName evidence="11">Histidyl-tRNA synthetase</fullName>
        <shortName evidence="11">HisRS</shortName>
    </alternativeName>
</protein>
<reference evidence="14" key="1">
    <citation type="submission" date="2017-05" db="EMBL/GenBank/DDBJ databases">
        <authorList>
            <person name="Varghese N."/>
            <person name="Submissions S."/>
        </authorList>
    </citation>
    <scope>NUCLEOTIDE SEQUENCE</scope>
    <source>
        <strain evidence="14">DSM 18763</strain>
    </source>
</reference>
<comment type="catalytic activity">
    <reaction evidence="10 11">
        <text>tRNA(His) + L-histidine + ATP = L-histidyl-tRNA(His) + AMP + diphosphate + H(+)</text>
        <dbReference type="Rhea" id="RHEA:17313"/>
        <dbReference type="Rhea" id="RHEA-COMP:9665"/>
        <dbReference type="Rhea" id="RHEA-COMP:9689"/>
        <dbReference type="ChEBI" id="CHEBI:15378"/>
        <dbReference type="ChEBI" id="CHEBI:30616"/>
        <dbReference type="ChEBI" id="CHEBI:33019"/>
        <dbReference type="ChEBI" id="CHEBI:57595"/>
        <dbReference type="ChEBI" id="CHEBI:78442"/>
        <dbReference type="ChEBI" id="CHEBI:78527"/>
        <dbReference type="ChEBI" id="CHEBI:456215"/>
        <dbReference type="EC" id="6.1.1.21"/>
    </reaction>
</comment>
<evidence type="ECO:0000256" key="3">
    <source>
        <dbReference type="ARBA" id="ARBA00011738"/>
    </source>
</evidence>
<dbReference type="SUPFAM" id="SSF52954">
    <property type="entry name" value="Class II aaRS ABD-related"/>
    <property type="match status" value="1"/>
</dbReference>
<dbReference type="Pfam" id="PF03129">
    <property type="entry name" value="HGTP_anticodon"/>
    <property type="match status" value="1"/>
</dbReference>
<evidence type="ECO:0000256" key="6">
    <source>
        <dbReference type="ARBA" id="ARBA00022741"/>
    </source>
</evidence>
<dbReference type="InterPro" id="IPR004154">
    <property type="entry name" value="Anticodon-bd"/>
</dbReference>
<dbReference type="InterPro" id="IPR041715">
    <property type="entry name" value="HisRS-like_core"/>
</dbReference>
<comment type="similarity">
    <text evidence="2 11">Belongs to the class-II aminoacyl-tRNA synthetase family.</text>
</comment>
<evidence type="ECO:0000256" key="12">
    <source>
        <dbReference type="PIRSR" id="PIRSR001549-1"/>
    </source>
</evidence>
<evidence type="ECO:0000256" key="9">
    <source>
        <dbReference type="ARBA" id="ARBA00023146"/>
    </source>
</evidence>
<dbReference type="AlphaFoldDB" id="A0AA45WMX7"/>
<feature type="binding site" evidence="12">
    <location>
        <position position="125"/>
    </location>
    <ligand>
        <name>L-histidine</name>
        <dbReference type="ChEBI" id="CHEBI:57595"/>
    </ligand>
</feature>